<evidence type="ECO:0000313" key="3">
    <source>
        <dbReference type="Proteomes" id="UP000521943"/>
    </source>
</evidence>
<gene>
    <name evidence="2" type="ORF">DFP72DRAFT_1132399</name>
</gene>
<dbReference type="PANTHER" id="PTHR34598:SF3">
    <property type="entry name" value="OXIDOREDUCTASE AN1597"/>
    <property type="match status" value="1"/>
</dbReference>
<evidence type="ECO:0000313" key="2">
    <source>
        <dbReference type="EMBL" id="KAF6752880.1"/>
    </source>
</evidence>
<accession>A0A8H6HTG2</accession>
<name>A0A8H6HTG2_9AGAR</name>
<sequence>MPVATDSTGPSTVTATINYAVAPANGRAYFHINADPVTGKRGINYRHEEHNDIEIENVRGKEEQYTLDNAGFQWYKSPAKFTAFENDALVEKEYYAESIELLKKLTGASKVVIFDNTIRRHRPGQVGDTPQTRQPVFQAHVDQTTKASIARVHRHLPADEVPGLLEKRFQIINLWRPIKNVAWEWPLALCDYRSVNPETDTLPIALIYPDREGETYGIKHNPNHKWKYLKGMTPDEVVLIKWYAVCPALEIQLTDIERSFDSLQDGSVAVFTPHTGFVDPTTPPDAPRRESIELRALVFYD</sequence>
<dbReference type="InterPro" id="IPR044053">
    <property type="entry name" value="AsaB-like"/>
</dbReference>
<protein>
    <recommendedName>
        <fullName evidence="4">Methyltransferase</fullName>
    </recommendedName>
</protein>
<dbReference type="NCBIfam" id="NF041278">
    <property type="entry name" value="CmcJ_NvfI_EfuI"/>
    <property type="match status" value="1"/>
</dbReference>
<dbReference type="PANTHER" id="PTHR34598">
    <property type="entry name" value="BLL6449 PROTEIN"/>
    <property type="match status" value="1"/>
</dbReference>
<dbReference type="EMBL" id="JACGCI010000042">
    <property type="protein sequence ID" value="KAF6752880.1"/>
    <property type="molecule type" value="Genomic_DNA"/>
</dbReference>
<proteinExistence type="inferred from homology"/>
<keyword evidence="3" id="KW-1185">Reference proteome</keyword>
<evidence type="ECO:0000256" key="1">
    <source>
        <dbReference type="ARBA" id="ARBA00023604"/>
    </source>
</evidence>
<evidence type="ECO:0008006" key="4">
    <source>
        <dbReference type="Google" id="ProtNLM"/>
    </source>
</evidence>
<reference evidence="2 3" key="1">
    <citation type="submission" date="2020-07" db="EMBL/GenBank/DDBJ databases">
        <title>Comparative genomics of pyrophilous fungi reveals a link between fire events and developmental genes.</title>
        <authorList>
            <consortium name="DOE Joint Genome Institute"/>
            <person name="Steindorff A.S."/>
            <person name="Carver A."/>
            <person name="Calhoun S."/>
            <person name="Stillman K."/>
            <person name="Liu H."/>
            <person name="Lipzen A."/>
            <person name="Pangilinan J."/>
            <person name="Labutti K."/>
            <person name="Bruns T.D."/>
            <person name="Grigoriev I.V."/>
        </authorList>
    </citation>
    <scope>NUCLEOTIDE SEQUENCE [LARGE SCALE GENOMIC DNA]</scope>
    <source>
        <strain evidence="2 3">CBS 144469</strain>
    </source>
</reference>
<organism evidence="2 3">
    <name type="scientific">Ephemerocybe angulata</name>
    <dbReference type="NCBI Taxonomy" id="980116"/>
    <lineage>
        <taxon>Eukaryota</taxon>
        <taxon>Fungi</taxon>
        <taxon>Dikarya</taxon>
        <taxon>Basidiomycota</taxon>
        <taxon>Agaricomycotina</taxon>
        <taxon>Agaricomycetes</taxon>
        <taxon>Agaricomycetidae</taxon>
        <taxon>Agaricales</taxon>
        <taxon>Agaricineae</taxon>
        <taxon>Psathyrellaceae</taxon>
        <taxon>Ephemerocybe</taxon>
    </lineage>
</organism>
<comment type="similarity">
    <text evidence="1">Belongs to the asaB hydroxylase/desaturase family.</text>
</comment>
<dbReference type="AlphaFoldDB" id="A0A8H6HTG2"/>
<dbReference type="OrthoDB" id="412788at2759"/>
<comment type="caution">
    <text evidence="2">The sequence shown here is derived from an EMBL/GenBank/DDBJ whole genome shotgun (WGS) entry which is preliminary data.</text>
</comment>
<dbReference type="GO" id="GO:0016491">
    <property type="term" value="F:oxidoreductase activity"/>
    <property type="evidence" value="ECO:0007669"/>
    <property type="project" value="InterPro"/>
</dbReference>
<dbReference type="Proteomes" id="UP000521943">
    <property type="component" value="Unassembled WGS sequence"/>
</dbReference>